<gene>
    <name evidence="4" type="ORF">BXZ70DRAFT_955068</name>
</gene>
<dbReference type="InterPro" id="IPR002051">
    <property type="entry name" value="Haem_Oase"/>
</dbReference>
<dbReference type="SUPFAM" id="SSF48613">
    <property type="entry name" value="Heme oxygenase-like"/>
    <property type="match status" value="1"/>
</dbReference>
<dbReference type="GO" id="GO:0004392">
    <property type="term" value="F:heme oxygenase (decyclizing) activity"/>
    <property type="evidence" value="ECO:0007669"/>
    <property type="project" value="InterPro"/>
</dbReference>
<proteinExistence type="predicted"/>
<accession>A0A8K0XLF3</accession>
<evidence type="ECO:0000256" key="3">
    <source>
        <dbReference type="ARBA" id="ARBA00023004"/>
    </source>
</evidence>
<dbReference type="Pfam" id="PF01126">
    <property type="entry name" value="Heme_oxygenase"/>
    <property type="match status" value="1"/>
</dbReference>
<organism evidence="4 5">
    <name type="scientific">Cristinia sonorae</name>
    <dbReference type="NCBI Taxonomy" id="1940300"/>
    <lineage>
        <taxon>Eukaryota</taxon>
        <taxon>Fungi</taxon>
        <taxon>Dikarya</taxon>
        <taxon>Basidiomycota</taxon>
        <taxon>Agaricomycotina</taxon>
        <taxon>Agaricomycetes</taxon>
        <taxon>Agaricomycetidae</taxon>
        <taxon>Agaricales</taxon>
        <taxon>Pleurotineae</taxon>
        <taxon>Stephanosporaceae</taxon>
        <taxon>Cristinia</taxon>
    </lineage>
</organism>
<dbReference type="OrthoDB" id="652091at2759"/>
<evidence type="ECO:0000256" key="2">
    <source>
        <dbReference type="ARBA" id="ARBA00022723"/>
    </source>
</evidence>
<keyword evidence="5" id="KW-1185">Reference proteome</keyword>
<evidence type="ECO:0000256" key="1">
    <source>
        <dbReference type="ARBA" id="ARBA00022617"/>
    </source>
</evidence>
<keyword evidence="3" id="KW-0408">Iron</keyword>
<dbReference type="InterPro" id="IPR016053">
    <property type="entry name" value="Haem_Oase-like"/>
</dbReference>
<keyword evidence="1" id="KW-0349">Heme</keyword>
<dbReference type="GO" id="GO:0046872">
    <property type="term" value="F:metal ion binding"/>
    <property type="evidence" value="ECO:0007669"/>
    <property type="project" value="UniProtKB-KW"/>
</dbReference>
<feature type="non-terminal residue" evidence="4">
    <location>
        <position position="1"/>
    </location>
</feature>
<comment type="caution">
    <text evidence="4">The sequence shown here is derived from an EMBL/GenBank/DDBJ whole genome shotgun (WGS) entry which is preliminary data.</text>
</comment>
<dbReference type="GO" id="GO:0006788">
    <property type="term" value="P:heme oxidation"/>
    <property type="evidence" value="ECO:0007669"/>
    <property type="project" value="InterPro"/>
</dbReference>
<evidence type="ECO:0000313" key="4">
    <source>
        <dbReference type="EMBL" id="KAH8088976.1"/>
    </source>
</evidence>
<dbReference type="PRINTS" id="PR00088">
    <property type="entry name" value="HAEMOXYGNASE"/>
</dbReference>
<dbReference type="InterPro" id="IPR016084">
    <property type="entry name" value="Haem_Oase-like_multi-hlx"/>
</dbReference>
<sequence>MDGAVPPISALLKSATAQAHQRAEHSEGARWLTTGELDRDEYVRFLMMLYRIYDTLEHALDQHASHPVLEPTYNPLLLFRTSNISSDVSHLLQTPESVWQSHHPTYLALLSDPPEPLTSYVARLQTTASTRPSLLLAHAYVRYLGDLSGGQYIRRRLASAYGLHDGFGLSVYDFRPMAGGDGSARTGTSGDLRRIKAWFREGMDVGVGEDPLLRRKRFPFPKSQNGFDVDFFPPPP</sequence>
<protein>
    <submittedName>
        <fullName evidence="4">Uncharacterized protein</fullName>
    </submittedName>
</protein>
<dbReference type="PANTHER" id="PTHR10720">
    <property type="entry name" value="HEME OXYGENASE"/>
    <property type="match status" value="1"/>
</dbReference>
<evidence type="ECO:0000313" key="5">
    <source>
        <dbReference type="Proteomes" id="UP000813824"/>
    </source>
</evidence>
<dbReference type="Proteomes" id="UP000813824">
    <property type="component" value="Unassembled WGS sequence"/>
</dbReference>
<dbReference type="PANTHER" id="PTHR10720:SF0">
    <property type="entry name" value="HEME OXYGENASE"/>
    <property type="match status" value="1"/>
</dbReference>
<dbReference type="Gene3D" id="1.20.910.10">
    <property type="entry name" value="Heme oxygenase-like"/>
    <property type="match status" value="1"/>
</dbReference>
<dbReference type="AlphaFoldDB" id="A0A8K0XLF3"/>
<keyword evidence="2" id="KW-0479">Metal-binding</keyword>
<dbReference type="CDD" id="cd19165">
    <property type="entry name" value="HemeO"/>
    <property type="match status" value="1"/>
</dbReference>
<name>A0A8K0XLF3_9AGAR</name>
<reference evidence="4" key="1">
    <citation type="journal article" date="2021" name="New Phytol.">
        <title>Evolutionary innovations through gain and loss of genes in the ectomycorrhizal Boletales.</title>
        <authorList>
            <person name="Wu G."/>
            <person name="Miyauchi S."/>
            <person name="Morin E."/>
            <person name="Kuo A."/>
            <person name="Drula E."/>
            <person name="Varga T."/>
            <person name="Kohler A."/>
            <person name="Feng B."/>
            <person name="Cao Y."/>
            <person name="Lipzen A."/>
            <person name="Daum C."/>
            <person name="Hundley H."/>
            <person name="Pangilinan J."/>
            <person name="Johnson J."/>
            <person name="Barry K."/>
            <person name="LaButti K."/>
            <person name="Ng V."/>
            <person name="Ahrendt S."/>
            <person name="Min B."/>
            <person name="Choi I.G."/>
            <person name="Park H."/>
            <person name="Plett J.M."/>
            <person name="Magnuson J."/>
            <person name="Spatafora J.W."/>
            <person name="Nagy L.G."/>
            <person name="Henrissat B."/>
            <person name="Grigoriev I.V."/>
            <person name="Yang Z.L."/>
            <person name="Xu J."/>
            <person name="Martin F.M."/>
        </authorList>
    </citation>
    <scope>NUCLEOTIDE SEQUENCE</scope>
    <source>
        <strain evidence="4">KKN 215</strain>
    </source>
</reference>
<dbReference type="EMBL" id="JAEVFJ010000039">
    <property type="protein sequence ID" value="KAH8088976.1"/>
    <property type="molecule type" value="Genomic_DNA"/>
</dbReference>